<dbReference type="Pfam" id="PF00528">
    <property type="entry name" value="BPD_transp_1"/>
    <property type="match status" value="1"/>
</dbReference>
<proteinExistence type="inferred from homology"/>
<keyword evidence="4 7" id="KW-0812">Transmembrane</keyword>
<name>A0A6J4JVE4_9CHLR</name>
<keyword evidence="6 7" id="KW-0472">Membrane</keyword>
<keyword evidence="2 7" id="KW-0813">Transport</keyword>
<comment type="subcellular location">
    <subcellularLocation>
        <location evidence="1 7">Cell membrane</location>
        <topology evidence="1 7">Multi-pass membrane protein</topology>
    </subcellularLocation>
</comment>
<feature type="transmembrane region" description="Helical" evidence="7">
    <location>
        <begin position="236"/>
        <end position="258"/>
    </location>
</feature>
<dbReference type="InterPro" id="IPR035906">
    <property type="entry name" value="MetI-like_sf"/>
</dbReference>
<dbReference type="Gene3D" id="1.10.3720.10">
    <property type="entry name" value="MetI-like"/>
    <property type="match status" value="1"/>
</dbReference>
<evidence type="ECO:0000259" key="8">
    <source>
        <dbReference type="PROSITE" id="PS50928"/>
    </source>
</evidence>
<dbReference type="AlphaFoldDB" id="A0A6J4JVE4"/>
<protein>
    <submittedName>
        <fullName evidence="9">Inositol transport system permease protein</fullName>
    </submittedName>
</protein>
<evidence type="ECO:0000256" key="1">
    <source>
        <dbReference type="ARBA" id="ARBA00004651"/>
    </source>
</evidence>
<dbReference type="CDD" id="cd06261">
    <property type="entry name" value="TM_PBP2"/>
    <property type="match status" value="1"/>
</dbReference>
<dbReference type="PROSITE" id="PS50928">
    <property type="entry name" value="ABC_TM1"/>
    <property type="match status" value="1"/>
</dbReference>
<accession>A0A6J4JVE4</accession>
<dbReference type="GO" id="GO:0005886">
    <property type="term" value="C:plasma membrane"/>
    <property type="evidence" value="ECO:0007669"/>
    <property type="project" value="UniProtKB-SubCell"/>
</dbReference>
<evidence type="ECO:0000256" key="7">
    <source>
        <dbReference type="RuleBase" id="RU363032"/>
    </source>
</evidence>
<feature type="transmembrane region" description="Helical" evidence="7">
    <location>
        <begin position="31"/>
        <end position="50"/>
    </location>
</feature>
<evidence type="ECO:0000313" key="9">
    <source>
        <dbReference type="EMBL" id="CAA9288381.1"/>
    </source>
</evidence>
<gene>
    <name evidence="9" type="ORF">AVDCRST_MAG26-3908</name>
</gene>
<keyword evidence="5 7" id="KW-1133">Transmembrane helix</keyword>
<evidence type="ECO:0000256" key="6">
    <source>
        <dbReference type="ARBA" id="ARBA00023136"/>
    </source>
</evidence>
<evidence type="ECO:0000256" key="3">
    <source>
        <dbReference type="ARBA" id="ARBA00022475"/>
    </source>
</evidence>
<evidence type="ECO:0000256" key="2">
    <source>
        <dbReference type="ARBA" id="ARBA00022448"/>
    </source>
</evidence>
<feature type="transmembrane region" description="Helical" evidence="7">
    <location>
        <begin position="278"/>
        <end position="297"/>
    </location>
</feature>
<dbReference type="PANTHER" id="PTHR43227">
    <property type="entry name" value="BLL4140 PROTEIN"/>
    <property type="match status" value="1"/>
</dbReference>
<evidence type="ECO:0000256" key="5">
    <source>
        <dbReference type="ARBA" id="ARBA00022989"/>
    </source>
</evidence>
<sequence>MSSQVATQRTDLERDVVPAPPVRRSRRRQSLVPYALLAPAGIFLAIFFVWPMIQAFVMAFQTEAGAFSLASFRQMVNDFAFSRAIRNTLLLIVLIVPAQMVLALIMALLLQSGLRGTSFLLYSWAIPLAISDLAAGIVWLAIFTDRGYFNSVLVGLGLSETGLRFLSYENPISLFAAIVLAETWRATSIVMVILVAGLQVIPKEYGEAAEVFGATGWQRLWRVTLPLLRPSIQVALILRTILAFQVFAVVIALAGRTVPVLAGEAYYWYGSYSNPNVAAAYALLILVFSIVNTGIYLRALRVRDEQVGII</sequence>
<feature type="domain" description="ABC transmembrane type-1" evidence="8">
    <location>
        <begin position="85"/>
        <end position="296"/>
    </location>
</feature>
<dbReference type="PANTHER" id="PTHR43227:SF8">
    <property type="entry name" value="DIACETYLCHITOBIOSE UPTAKE SYSTEM PERMEASE PROTEIN DASB"/>
    <property type="match status" value="1"/>
</dbReference>
<organism evidence="9">
    <name type="scientific">uncultured Chloroflexia bacterium</name>
    <dbReference type="NCBI Taxonomy" id="1672391"/>
    <lineage>
        <taxon>Bacteria</taxon>
        <taxon>Bacillati</taxon>
        <taxon>Chloroflexota</taxon>
        <taxon>Chloroflexia</taxon>
        <taxon>environmental samples</taxon>
    </lineage>
</organism>
<comment type="similarity">
    <text evidence="7">Belongs to the binding-protein-dependent transport system permease family.</text>
</comment>
<evidence type="ECO:0000256" key="4">
    <source>
        <dbReference type="ARBA" id="ARBA00022692"/>
    </source>
</evidence>
<feature type="transmembrane region" description="Helical" evidence="7">
    <location>
        <begin position="121"/>
        <end position="141"/>
    </location>
</feature>
<feature type="transmembrane region" description="Helical" evidence="7">
    <location>
        <begin position="56"/>
        <end position="76"/>
    </location>
</feature>
<dbReference type="GO" id="GO:0055085">
    <property type="term" value="P:transmembrane transport"/>
    <property type="evidence" value="ECO:0007669"/>
    <property type="project" value="InterPro"/>
</dbReference>
<keyword evidence="3" id="KW-1003">Cell membrane</keyword>
<feature type="transmembrane region" description="Helical" evidence="7">
    <location>
        <begin position="88"/>
        <end position="109"/>
    </location>
</feature>
<reference evidence="9" key="1">
    <citation type="submission" date="2020-02" db="EMBL/GenBank/DDBJ databases">
        <authorList>
            <person name="Meier V. D."/>
        </authorList>
    </citation>
    <scope>NUCLEOTIDE SEQUENCE</scope>
    <source>
        <strain evidence="9">AVDCRST_MAG26</strain>
    </source>
</reference>
<dbReference type="InterPro" id="IPR050809">
    <property type="entry name" value="UgpAE/MalFG_permease"/>
</dbReference>
<dbReference type="SUPFAM" id="SSF161098">
    <property type="entry name" value="MetI-like"/>
    <property type="match status" value="1"/>
</dbReference>
<dbReference type="EMBL" id="CADCTK010000909">
    <property type="protein sequence ID" value="CAA9288381.1"/>
    <property type="molecule type" value="Genomic_DNA"/>
</dbReference>
<dbReference type="InterPro" id="IPR000515">
    <property type="entry name" value="MetI-like"/>
</dbReference>